<dbReference type="Pfam" id="PF06245">
    <property type="entry name" value="DUF1015"/>
    <property type="match status" value="1"/>
</dbReference>
<organism evidence="1 2">
    <name type="scientific">Iamia majanohamensis</name>
    <dbReference type="NCBI Taxonomy" id="467976"/>
    <lineage>
        <taxon>Bacteria</taxon>
        <taxon>Bacillati</taxon>
        <taxon>Actinomycetota</taxon>
        <taxon>Acidimicrobiia</taxon>
        <taxon>Acidimicrobiales</taxon>
        <taxon>Iamiaceae</taxon>
        <taxon>Iamia</taxon>
    </lineage>
</organism>
<dbReference type="KEGG" id="ima:PO878_10360"/>
<keyword evidence="2" id="KW-1185">Reference proteome</keyword>
<dbReference type="RefSeq" id="WP_272738639.1">
    <property type="nucleotide sequence ID" value="NZ_CP116942.1"/>
</dbReference>
<dbReference type="Proteomes" id="UP001216390">
    <property type="component" value="Chromosome"/>
</dbReference>
<reference evidence="1" key="1">
    <citation type="submission" date="2023-01" db="EMBL/GenBank/DDBJ databases">
        <title>The diversity of Class Acidimicrobiia in South China Sea sediment environments and the proposal of Iamia marina sp. nov., a novel species of the genus Iamia.</title>
        <authorList>
            <person name="He Y."/>
            <person name="Tian X."/>
        </authorList>
    </citation>
    <scope>NUCLEOTIDE SEQUENCE</scope>
    <source>
        <strain evidence="1">DSM 19957</strain>
    </source>
</reference>
<dbReference type="AlphaFoldDB" id="A0AAE9Y8P9"/>
<sequence length="402" mass="42508">MPPFSPFPGIRYAERFDPALVTAPPYDVVDADDRAALVARSDRNAVLFDLPDEADGADRYTAAAATFDAWRADGTLVTDDRPTFTVYRMTYTDDRGRPARTLGVIGALELSGPDEGRILPHEHTTPKARTDRLDLLRATCANLSAIWVLSPAEGLTALLEPDGPARDEWTDDDGVGHATWVVDDPARVAAIAEAVGSRPAVVADGHHRYETALLHRDERRAAAGPGAELGSDQLMALVVELTADELTVRPIHRLVEGLDAEALGDALAPWFTTVGAPVPASAVADGEVLALMDEVGALALVGPDGGATLLLPAEDAFVGVEDLDSARAAHALGQLEGVEVRPQHGTDLVQRAVTGGQAAAGLLLRPATVAQIAENARSEARMPAKTTFFHPKPKTGVVFRAC</sequence>
<dbReference type="InterPro" id="IPR008323">
    <property type="entry name" value="UCP033563"/>
</dbReference>
<evidence type="ECO:0000313" key="1">
    <source>
        <dbReference type="EMBL" id="WCO69125.1"/>
    </source>
</evidence>
<name>A0AAE9Y8P9_9ACTN</name>
<evidence type="ECO:0000313" key="2">
    <source>
        <dbReference type="Proteomes" id="UP001216390"/>
    </source>
</evidence>
<dbReference type="PANTHER" id="PTHR36454:SF1">
    <property type="entry name" value="DUF1015 DOMAIN-CONTAINING PROTEIN"/>
    <property type="match status" value="1"/>
</dbReference>
<accession>A0AAE9Y8P9</accession>
<protein>
    <submittedName>
        <fullName evidence="1">DUF1015 domain-containing protein</fullName>
    </submittedName>
</protein>
<proteinExistence type="predicted"/>
<dbReference type="EMBL" id="CP116942">
    <property type="protein sequence ID" value="WCO69125.1"/>
    <property type="molecule type" value="Genomic_DNA"/>
</dbReference>
<gene>
    <name evidence="1" type="ORF">PO878_10360</name>
</gene>
<dbReference type="PANTHER" id="PTHR36454">
    <property type="entry name" value="LMO2823 PROTEIN"/>
    <property type="match status" value="1"/>
</dbReference>